<organism evidence="8 9">
    <name type="scientific">Candidatus Ghiorseimicrobium undicola</name>
    <dbReference type="NCBI Taxonomy" id="1974746"/>
    <lineage>
        <taxon>Bacteria</taxon>
        <taxon>Pseudomonadati</taxon>
        <taxon>Candidatus Omnitrophota</taxon>
        <taxon>Candidatus Ghiorseimicrobium</taxon>
    </lineage>
</organism>
<dbReference type="InterPro" id="IPR006158">
    <property type="entry name" value="Cobalamin-bd"/>
</dbReference>
<dbReference type="SUPFAM" id="SSF52242">
    <property type="entry name" value="Cobalamin (vitamin B12)-binding domain"/>
    <property type="match status" value="1"/>
</dbReference>
<evidence type="ECO:0000256" key="1">
    <source>
        <dbReference type="ARBA" id="ARBA00001966"/>
    </source>
</evidence>
<dbReference type="InterPro" id="IPR023404">
    <property type="entry name" value="rSAM_horseshoe"/>
</dbReference>
<proteinExistence type="predicted"/>
<dbReference type="PANTHER" id="PTHR43409">
    <property type="entry name" value="ANAEROBIC MAGNESIUM-PROTOPORPHYRIN IX MONOMETHYL ESTER CYCLASE-RELATED"/>
    <property type="match status" value="1"/>
</dbReference>
<feature type="domain" description="B12-binding" evidence="6">
    <location>
        <begin position="1"/>
        <end position="146"/>
    </location>
</feature>
<dbReference type="Pfam" id="PF02310">
    <property type="entry name" value="B12-binding"/>
    <property type="match status" value="1"/>
</dbReference>
<dbReference type="Gene3D" id="3.80.30.20">
    <property type="entry name" value="tm_1862 like domain"/>
    <property type="match status" value="1"/>
</dbReference>
<evidence type="ECO:0000259" key="7">
    <source>
        <dbReference type="PROSITE" id="PS51918"/>
    </source>
</evidence>
<dbReference type="PROSITE" id="PS51332">
    <property type="entry name" value="B12_BINDING"/>
    <property type="match status" value="1"/>
</dbReference>
<dbReference type="SFLD" id="SFLDG01082">
    <property type="entry name" value="B12-binding_domain_containing"/>
    <property type="match status" value="1"/>
</dbReference>
<evidence type="ECO:0000256" key="5">
    <source>
        <dbReference type="ARBA" id="ARBA00023014"/>
    </source>
</evidence>
<dbReference type="PANTHER" id="PTHR43409:SF16">
    <property type="entry name" value="SLR0320 PROTEIN"/>
    <property type="match status" value="1"/>
</dbReference>
<accession>A0A2H0LYY5</accession>
<dbReference type="GO" id="GO:0031419">
    <property type="term" value="F:cobalamin binding"/>
    <property type="evidence" value="ECO:0007669"/>
    <property type="project" value="InterPro"/>
</dbReference>
<dbReference type="CDD" id="cd01335">
    <property type="entry name" value="Radical_SAM"/>
    <property type="match status" value="1"/>
</dbReference>
<keyword evidence="5" id="KW-0411">Iron-sulfur</keyword>
<reference evidence="8 9" key="1">
    <citation type="submission" date="2017-09" db="EMBL/GenBank/DDBJ databases">
        <title>Depth-based differentiation of microbial function through sediment-hosted aquifers and enrichment of novel symbionts in the deep terrestrial subsurface.</title>
        <authorList>
            <person name="Probst A.J."/>
            <person name="Ladd B."/>
            <person name="Jarett J.K."/>
            <person name="Geller-Mcgrath D.E."/>
            <person name="Sieber C.M."/>
            <person name="Emerson J.B."/>
            <person name="Anantharaman K."/>
            <person name="Thomas B.C."/>
            <person name="Malmstrom R."/>
            <person name="Stieglmeier M."/>
            <person name="Klingl A."/>
            <person name="Woyke T."/>
            <person name="Ryan C.M."/>
            <person name="Banfield J.F."/>
        </authorList>
    </citation>
    <scope>NUCLEOTIDE SEQUENCE [LARGE SCALE GENOMIC DNA]</scope>
    <source>
        <strain evidence="8">CG11_big_fil_rev_8_21_14_0_20_42_13</strain>
    </source>
</reference>
<keyword evidence="3" id="KW-0479">Metal-binding</keyword>
<dbReference type="InterPro" id="IPR007197">
    <property type="entry name" value="rSAM"/>
</dbReference>
<evidence type="ECO:0000313" key="8">
    <source>
        <dbReference type="EMBL" id="PIQ89640.1"/>
    </source>
</evidence>
<dbReference type="SMART" id="SM00729">
    <property type="entry name" value="Elp3"/>
    <property type="match status" value="1"/>
</dbReference>
<dbReference type="GO" id="GO:0003824">
    <property type="term" value="F:catalytic activity"/>
    <property type="evidence" value="ECO:0007669"/>
    <property type="project" value="InterPro"/>
</dbReference>
<dbReference type="AlphaFoldDB" id="A0A2H0LYY5"/>
<dbReference type="InterPro" id="IPR006638">
    <property type="entry name" value="Elp3/MiaA/NifB-like_rSAM"/>
</dbReference>
<keyword evidence="4" id="KW-0408">Iron</keyword>
<keyword evidence="2" id="KW-0949">S-adenosyl-L-methionine</keyword>
<dbReference type="Pfam" id="PF04055">
    <property type="entry name" value="Radical_SAM"/>
    <property type="match status" value="1"/>
</dbReference>
<dbReference type="GO" id="GO:0005829">
    <property type="term" value="C:cytosol"/>
    <property type="evidence" value="ECO:0007669"/>
    <property type="project" value="TreeGrafter"/>
</dbReference>
<evidence type="ECO:0000313" key="9">
    <source>
        <dbReference type="Proteomes" id="UP000229641"/>
    </source>
</evidence>
<comment type="caution">
    <text evidence="8">The sequence shown here is derived from an EMBL/GenBank/DDBJ whole genome shotgun (WGS) entry which is preliminary data.</text>
</comment>
<dbReference type="GO" id="GO:0046872">
    <property type="term" value="F:metal ion binding"/>
    <property type="evidence" value="ECO:0007669"/>
    <property type="project" value="UniProtKB-KW"/>
</dbReference>
<dbReference type="InterPro" id="IPR058240">
    <property type="entry name" value="rSAM_sf"/>
</dbReference>
<comment type="cofactor">
    <cofactor evidence="1">
        <name>[4Fe-4S] cluster</name>
        <dbReference type="ChEBI" id="CHEBI:49883"/>
    </cofactor>
</comment>
<name>A0A2H0LYY5_9BACT</name>
<evidence type="ECO:0000256" key="3">
    <source>
        <dbReference type="ARBA" id="ARBA00022723"/>
    </source>
</evidence>
<dbReference type="InterPro" id="IPR051198">
    <property type="entry name" value="BchE-like"/>
</dbReference>
<sequence>MMKILLINPPFTNYGGLQGHGGMAPPLNLGYLAAYARSKNNTLEISILDTEVLGMRFEDIKEYIRNNRPDVIGITSSTPVFTCAINISRIAKEVGSDIKVIFGGVHPSALPDEVISYESVDFVVRGEGEVSFFNLLCAIENGSSFSGIDGISYKDNGKVVHNQPEKPVENLDELPFPARDLMPHELYKPPPTKRVSMFRPTSLTSARGCPYHCNFCSASVIWGSKYRYRSPENIVAEIEECIEKFNIREFSITDELFTISRERVVLFCEKVLSKKLNIAWVCMSRAGYVDKEMLEIMKKAGCREISFGLESGDEEMLARIHKQNTLEAARKSIHLVKEAGIKTHASFMIGNLGESENSIRKTIDFAKELNTDIAAFFIASPLPGTELYKDARRLSYIRSDAEWKDFSPLSKTKPVLQLPNLSPEDLQKWHRRAIKEYYLRPRYILKRIFSLKGRIDFLNLFDGVSLFMRIRHTK</sequence>
<dbReference type="Gene3D" id="3.40.50.280">
    <property type="entry name" value="Cobalamin-binding domain"/>
    <property type="match status" value="1"/>
</dbReference>
<dbReference type="InterPro" id="IPR036724">
    <property type="entry name" value="Cobalamin-bd_sf"/>
</dbReference>
<dbReference type="CDD" id="cd02068">
    <property type="entry name" value="radical_SAM_B12_BD"/>
    <property type="match status" value="1"/>
</dbReference>
<evidence type="ECO:0000256" key="2">
    <source>
        <dbReference type="ARBA" id="ARBA00022691"/>
    </source>
</evidence>
<dbReference type="EMBL" id="PCWA01000030">
    <property type="protein sequence ID" value="PIQ89640.1"/>
    <property type="molecule type" value="Genomic_DNA"/>
</dbReference>
<dbReference type="GO" id="GO:0051539">
    <property type="term" value="F:4 iron, 4 sulfur cluster binding"/>
    <property type="evidence" value="ECO:0007669"/>
    <property type="project" value="UniProtKB-KW"/>
</dbReference>
<dbReference type="SUPFAM" id="SSF102114">
    <property type="entry name" value="Radical SAM enzymes"/>
    <property type="match status" value="1"/>
</dbReference>
<protein>
    <submittedName>
        <fullName evidence="8">Uncharacterized protein</fullName>
    </submittedName>
</protein>
<evidence type="ECO:0000256" key="4">
    <source>
        <dbReference type="ARBA" id="ARBA00023004"/>
    </source>
</evidence>
<dbReference type="InterPro" id="IPR034466">
    <property type="entry name" value="Methyltransferase_Class_B"/>
</dbReference>
<gene>
    <name evidence="8" type="ORF">COV72_02160</name>
</gene>
<dbReference type="SFLD" id="SFLDS00029">
    <property type="entry name" value="Radical_SAM"/>
    <property type="match status" value="1"/>
</dbReference>
<dbReference type="SFLD" id="SFLDG01123">
    <property type="entry name" value="methyltransferase_(Class_B)"/>
    <property type="match status" value="1"/>
</dbReference>
<feature type="domain" description="Radical SAM core" evidence="7">
    <location>
        <begin position="195"/>
        <end position="424"/>
    </location>
</feature>
<dbReference type="PROSITE" id="PS51918">
    <property type="entry name" value="RADICAL_SAM"/>
    <property type="match status" value="1"/>
</dbReference>
<dbReference type="Proteomes" id="UP000229641">
    <property type="component" value="Unassembled WGS sequence"/>
</dbReference>
<evidence type="ECO:0000259" key="6">
    <source>
        <dbReference type="PROSITE" id="PS51332"/>
    </source>
</evidence>